<dbReference type="PANTHER" id="PTHR43155:SF2">
    <property type="entry name" value="CYCLIC DI-GMP PHOSPHODIESTERASE PA4108"/>
    <property type="match status" value="1"/>
</dbReference>
<evidence type="ECO:0000259" key="3">
    <source>
        <dbReference type="PROSITE" id="PS50887"/>
    </source>
</evidence>
<evidence type="ECO:0000313" key="5">
    <source>
        <dbReference type="EMBL" id="AHF07064.1"/>
    </source>
</evidence>
<dbReference type="CDD" id="cd00077">
    <property type="entry name" value="HDc"/>
    <property type="match status" value="1"/>
</dbReference>
<feature type="domain" description="PAC" evidence="2">
    <location>
        <begin position="514"/>
        <end position="567"/>
    </location>
</feature>
<dbReference type="Pfam" id="PF00497">
    <property type="entry name" value="SBP_bac_3"/>
    <property type="match status" value="1"/>
</dbReference>
<dbReference type="STRING" id="871968.DESME_08260"/>
<dbReference type="Pfam" id="PF00990">
    <property type="entry name" value="GGDEF"/>
    <property type="match status" value="1"/>
</dbReference>
<dbReference type="Gene3D" id="1.10.3210.10">
    <property type="entry name" value="Hypothetical protein af1432"/>
    <property type="match status" value="1"/>
</dbReference>
<dbReference type="PROSITE" id="PS50113">
    <property type="entry name" value="PAC"/>
    <property type="match status" value="2"/>
</dbReference>
<accession>W0ECY9</accession>
<keyword evidence="1" id="KW-0472">Membrane</keyword>
<protein>
    <submittedName>
        <fullName evidence="5">Histidine kinase</fullName>
    </submittedName>
</protein>
<feature type="domain" description="PAC" evidence="2">
    <location>
        <begin position="388"/>
        <end position="442"/>
    </location>
</feature>
<dbReference type="InterPro" id="IPR037522">
    <property type="entry name" value="HD_GYP_dom"/>
</dbReference>
<dbReference type="KEGG" id="dmt:DESME_08260"/>
<evidence type="ECO:0000259" key="4">
    <source>
        <dbReference type="PROSITE" id="PS51832"/>
    </source>
</evidence>
<feature type="transmembrane region" description="Helical" evidence="1">
    <location>
        <begin position="268"/>
        <end position="288"/>
    </location>
</feature>
<dbReference type="InterPro" id="IPR035965">
    <property type="entry name" value="PAS-like_dom_sf"/>
</dbReference>
<name>W0ECY9_9FIRM</name>
<dbReference type="SUPFAM" id="SSF53850">
    <property type="entry name" value="Periplasmic binding protein-like II"/>
    <property type="match status" value="1"/>
</dbReference>
<dbReference type="SUPFAM" id="SSF55073">
    <property type="entry name" value="Nucleotide cyclase"/>
    <property type="match status" value="1"/>
</dbReference>
<dbReference type="InterPro" id="IPR001610">
    <property type="entry name" value="PAC"/>
</dbReference>
<dbReference type="InterPro" id="IPR000700">
    <property type="entry name" value="PAS-assoc_C"/>
</dbReference>
<dbReference type="InterPro" id="IPR043128">
    <property type="entry name" value="Rev_trsase/Diguanyl_cyclase"/>
</dbReference>
<dbReference type="Gene3D" id="3.40.190.10">
    <property type="entry name" value="Periplasmic binding protein-like II"/>
    <property type="match status" value="2"/>
</dbReference>
<dbReference type="PANTHER" id="PTHR43155">
    <property type="entry name" value="CYCLIC DI-GMP PHOSPHODIESTERASE PA4108-RELATED"/>
    <property type="match status" value="1"/>
</dbReference>
<dbReference type="InterPro" id="IPR029787">
    <property type="entry name" value="Nucleotide_cyclase"/>
</dbReference>
<dbReference type="CDD" id="cd01949">
    <property type="entry name" value="GGDEF"/>
    <property type="match status" value="1"/>
</dbReference>
<dbReference type="Gene3D" id="3.30.70.270">
    <property type="match status" value="1"/>
</dbReference>
<dbReference type="SUPFAM" id="SSF55785">
    <property type="entry name" value="PYP-like sensor domain (PAS domain)"/>
    <property type="match status" value="2"/>
</dbReference>
<dbReference type="HOGENOM" id="CLU_000445_92_5_9"/>
<dbReference type="InterPro" id="IPR003607">
    <property type="entry name" value="HD/PDEase_dom"/>
</dbReference>
<dbReference type="Pfam" id="PF13487">
    <property type="entry name" value="HD_5"/>
    <property type="match status" value="1"/>
</dbReference>
<dbReference type="eggNOG" id="COG3437">
    <property type="taxonomic scope" value="Bacteria"/>
</dbReference>
<dbReference type="PROSITE" id="PS51832">
    <property type="entry name" value="HD_GYP"/>
    <property type="match status" value="1"/>
</dbReference>
<dbReference type="AlphaFoldDB" id="W0ECY9"/>
<dbReference type="eggNOG" id="COG5002">
    <property type="taxonomic scope" value="Bacteria"/>
</dbReference>
<feature type="domain" description="HD-GYP" evidence="4">
    <location>
        <begin position="717"/>
        <end position="908"/>
    </location>
</feature>
<sequence>MRKSEPQRLFLWVLGLSLSLLFILSTASSLLAAQQSSQSIQVVIDENYPPYSFRNSQGELQGISIDQWKLFEQKTGIKVYITGKPWNEAYESMLAGQFDVIDTISYSEQRTTLFDFTKPYATIEVPIFFQNNISGIHNADSIRGFEIAAKKGDHCIEVLNEQGITNITEFDSAEDLIQAAKDNKISIFTMGKPPALYYLYKMGIQDNFHYTDTSLYTSQFYRAVKVGNTELLNTLESGFDKISDQEMESINARWLGISSLPSFWAENFRFILFLGFVGILLLFGLFYWNRTLNRKVIQRTQEINEINCQLEYKNNLLQAIFESSPDVLVCSLDKGYCYLNFNLEHKDMMLKIFGSKIEVGMNMLEAFGNHPYAQLAQANFKQVLAGDCVAELQDVRQEENGTPLYWQMYWSPIVLKNGEVVGISSFVINISELKQTEKLLRDSEYLLLESQRVAHTGSYIMDYKTGQWHCSQTLNEILGIEESFPHTLEGYMTLIHPDWLDLVTEHFQLDKECYDFEYQIVRHENGEVRWVHGLGELEVNSEGEPLRMIGTIQDVTDHKKNEERILYLSYHDQLTGLYNRRFYEEELKRLDVVRNYPLSVMMADVNGLKLVNDSFGHEFGDQLLSKVGQVMKKACRKDDILARLGGDEFVLLLPNTDRLEAERILKRIQKLATQEEVGSIQLSISFGFETKRYSTQSIDEILKKAEDNMYKMKLFESPSMRGKAIQTIVNTLYEKNKQEEHHSHSVSELCQRIGIALNLPERDVLELKNVGLLHDIGKIGIDEKVLSNSGKLTKEEWIEIKRHPEIGYRILSTVNDMADMAIDVLAHHERWDGNGYPKGLKGNKIPLHARIIAIADAYDAMINDRSYRKPFTQEKALEELTNNAGTQFDPELVKIFIDNVVIDLSPVK</sequence>
<keyword evidence="1" id="KW-1133">Transmembrane helix</keyword>
<dbReference type="SMART" id="SM00267">
    <property type="entry name" value="GGDEF"/>
    <property type="match status" value="1"/>
</dbReference>
<dbReference type="SMART" id="SM00471">
    <property type="entry name" value="HDc"/>
    <property type="match status" value="1"/>
</dbReference>
<keyword evidence="6" id="KW-1185">Reference proteome</keyword>
<keyword evidence="5" id="KW-0808">Transferase</keyword>
<keyword evidence="1" id="KW-0812">Transmembrane</keyword>
<keyword evidence="5" id="KW-0418">Kinase</keyword>
<dbReference type="Pfam" id="PF08447">
    <property type="entry name" value="PAS_3"/>
    <property type="match status" value="1"/>
</dbReference>
<dbReference type="PROSITE" id="PS50887">
    <property type="entry name" value="GGDEF"/>
    <property type="match status" value="1"/>
</dbReference>
<dbReference type="NCBIfam" id="TIGR00229">
    <property type="entry name" value="sensory_box"/>
    <property type="match status" value="1"/>
</dbReference>
<dbReference type="InterPro" id="IPR000014">
    <property type="entry name" value="PAS"/>
</dbReference>
<evidence type="ECO:0000259" key="2">
    <source>
        <dbReference type="PROSITE" id="PS50113"/>
    </source>
</evidence>
<proteinExistence type="predicted"/>
<dbReference type="EMBL" id="CP007032">
    <property type="protein sequence ID" value="AHF07064.1"/>
    <property type="molecule type" value="Genomic_DNA"/>
</dbReference>
<dbReference type="SMART" id="SM00086">
    <property type="entry name" value="PAC"/>
    <property type="match status" value="2"/>
</dbReference>
<dbReference type="Gene3D" id="2.10.70.100">
    <property type="match status" value="1"/>
</dbReference>
<dbReference type="Proteomes" id="UP000010847">
    <property type="component" value="Chromosome"/>
</dbReference>
<organism evidence="5 6">
    <name type="scientific">Desulfitobacterium metallireducens DSM 15288</name>
    <dbReference type="NCBI Taxonomy" id="871968"/>
    <lineage>
        <taxon>Bacteria</taxon>
        <taxon>Bacillati</taxon>
        <taxon>Bacillota</taxon>
        <taxon>Clostridia</taxon>
        <taxon>Eubacteriales</taxon>
        <taxon>Desulfitobacteriaceae</taxon>
        <taxon>Desulfitobacterium</taxon>
    </lineage>
</organism>
<dbReference type="InterPro" id="IPR001638">
    <property type="entry name" value="Solute-binding_3/MltF_N"/>
</dbReference>
<dbReference type="InterPro" id="IPR013655">
    <property type="entry name" value="PAS_fold_3"/>
</dbReference>
<dbReference type="Gene3D" id="3.30.450.20">
    <property type="entry name" value="PAS domain"/>
    <property type="match status" value="2"/>
</dbReference>
<feature type="domain" description="GGDEF" evidence="3">
    <location>
        <begin position="596"/>
        <end position="731"/>
    </location>
</feature>
<dbReference type="CDD" id="cd13706">
    <property type="entry name" value="PBP2_HisK_like_1"/>
    <property type="match status" value="1"/>
</dbReference>
<evidence type="ECO:0000313" key="6">
    <source>
        <dbReference type="Proteomes" id="UP000010847"/>
    </source>
</evidence>
<gene>
    <name evidence="5" type="ORF">DESME_08260</name>
</gene>
<reference evidence="5 6" key="1">
    <citation type="submission" date="2013-12" db="EMBL/GenBank/DDBJ databases">
        <authorList>
            <consortium name="DOE Joint Genome Institute"/>
            <person name="Smidt H."/>
            <person name="Huntemann M."/>
            <person name="Han J."/>
            <person name="Chen A."/>
            <person name="Kyrpides N."/>
            <person name="Mavromatis K."/>
            <person name="Markowitz V."/>
            <person name="Palaniappan K."/>
            <person name="Ivanova N."/>
            <person name="Schaumberg A."/>
            <person name="Pati A."/>
            <person name="Liolios K."/>
            <person name="Nordberg H.P."/>
            <person name="Cantor M.N."/>
            <person name="Hua S.X."/>
            <person name="Woyke T."/>
        </authorList>
    </citation>
    <scope>NUCLEOTIDE SEQUENCE [LARGE SCALE GENOMIC DNA]</scope>
    <source>
        <strain evidence="6">DSM 15288</strain>
    </source>
</reference>
<dbReference type="SUPFAM" id="SSF109604">
    <property type="entry name" value="HD-domain/PDEase-like"/>
    <property type="match status" value="1"/>
</dbReference>
<dbReference type="eggNOG" id="COG0834">
    <property type="taxonomic scope" value="Bacteria"/>
</dbReference>
<dbReference type="GO" id="GO:0016301">
    <property type="term" value="F:kinase activity"/>
    <property type="evidence" value="ECO:0007669"/>
    <property type="project" value="UniProtKB-KW"/>
</dbReference>
<dbReference type="NCBIfam" id="TIGR00254">
    <property type="entry name" value="GGDEF"/>
    <property type="match status" value="1"/>
</dbReference>
<dbReference type="InterPro" id="IPR000160">
    <property type="entry name" value="GGDEF_dom"/>
</dbReference>
<evidence type="ECO:0000256" key="1">
    <source>
        <dbReference type="SAM" id="Phobius"/>
    </source>
</evidence>
<dbReference type="SMART" id="SM00062">
    <property type="entry name" value="PBPb"/>
    <property type="match status" value="1"/>
</dbReference>